<accession>A0A1R0Z887</accession>
<dbReference type="Pfam" id="PF00583">
    <property type="entry name" value="Acetyltransf_1"/>
    <property type="match status" value="1"/>
</dbReference>
<keyword evidence="4" id="KW-1185">Reference proteome</keyword>
<feature type="domain" description="N-acetyltransferase" evidence="1">
    <location>
        <begin position="4"/>
        <end position="153"/>
    </location>
</feature>
<dbReference type="Gene3D" id="3.40.630.30">
    <property type="match status" value="1"/>
</dbReference>
<dbReference type="EMBL" id="MPTW01000032">
    <property type="protein sequence ID" value="OME64303.1"/>
    <property type="molecule type" value="Genomic_DNA"/>
</dbReference>
<keyword evidence="3" id="KW-0808">Transferase</keyword>
<evidence type="ECO:0000313" key="3">
    <source>
        <dbReference type="EMBL" id="OME64303.1"/>
    </source>
</evidence>
<proteinExistence type="predicted"/>
<dbReference type="InterPro" id="IPR000182">
    <property type="entry name" value="GNAT_dom"/>
</dbReference>
<evidence type="ECO:0000259" key="1">
    <source>
        <dbReference type="PROSITE" id="PS51186"/>
    </source>
</evidence>
<dbReference type="PANTHER" id="PTHR43617">
    <property type="entry name" value="L-AMINO ACID N-ACETYLTRANSFERASE"/>
    <property type="match status" value="1"/>
</dbReference>
<dbReference type="OrthoDB" id="9127144at2"/>
<dbReference type="InterPro" id="IPR050276">
    <property type="entry name" value="MshD_Acetyltransferase"/>
</dbReference>
<dbReference type="EMBL" id="MPTD01000036">
    <property type="protein sequence ID" value="OMD44842.1"/>
    <property type="molecule type" value="Genomic_DNA"/>
</dbReference>
<dbReference type="InterPro" id="IPR016181">
    <property type="entry name" value="Acyl_CoA_acyltransferase"/>
</dbReference>
<dbReference type="CDD" id="cd04301">
    <property type="entry name" value="NAT_SF"/>
    <property type="match status" value="1"/>
</dbReference>
<gene>
    <name evidence="2" type="ORF">BSK51_30085</name>
    <name evidence="3" type="ORF">BSK65_29040</name>
</gene>
<dbReference type="PANTHER" id="PTHR43617:SF34">
    <property type="entry name" value="PUTATIVE-RELATED"/>
    <property type="match status" value="1"/>
</dbReference>
<protein>
    <submittedName>
        <fullName evidence="3">GNAT family N-acetyltransferase</fullName>
    </submittedName>
</protein>
<evidence type="ECO:0000313" key="2">
    <source>
        <dbReference type="EMBL" id="OMD44842.1"/>
    </source>
</evidence>
<sequence length="153" mass="18006">MYDICIKEITKNNWEEAFELSVHESQKSFVPNIAESLAFAYIKPWDEALDPYVLYENNRIIGAFYISYTPNSEENYWIGGFQIDKELQGKGYGKQALNKIIEYIKEKHRKCKVISLTVEKENEKAIDLYEKAGFISQNQENTYQQPIYKLKIE</sequence>
<dbReference type="GO" id="GO:0016747">
    <property type="term" value="F:acyltransferase activity, transferring groups other than amino-acyl groups"/>
    <property type="evidence" value="ECO:0007669"/>
    <property type="project" value="InterPro"/>
</dbReference>
<dbReference type="Proteomes" id="UP000187425">
    <property type="component" value="Unassembled WGS sequence"/>
</dbReference>
<dbReference type="SUPFAM" id="SSF55729">
    <property type="entry name" value="Acyl-CoA N-acyltransferases (Nat)"/>
    <property type="match status" value="1"/>
</dbReference>
<dbReference type="Proteomes" id="UP000187313">
    <property type="component" value="Unassembled WGS sequence"/>
</dbReference>
<name>A0A1R0Z887_9BACL</name>
<dbReference type="RefSeq" id="WP_076286962.1">
    <property type="nucleotide sequence ID" value="NZ_MPTD01000036.1"/>
</dbReference>
<comment type="caution">
    <text evidence="3">The sequence shown here is derived from an EMBL/GenBank/DDBJ whole genome shotgun (WGS) entry which is preliminary data.</text>
</comment>
<evidence type="ECO:0000313" key="5">
    <source>
        <dbReference type="Proteomes" id="UP000187425"/>
    </source>
</evidence>
<dbReference type="AlphaFoldDB" id="A0A1R0Z887"/>
<evidence type="ECO:0000313" key="4">
    <source>
        <dbReference type="Proteomes" id="UP000187313"/>
    </source>
</evidence>
<organism evidence="3 5">
    <name type="scientific">Paenibacillus odorifer</name>
    <dbReference type="NCBI Taxonomy" id="189426"/>
    <lineage>
        <taxon>Bacteria</taxon>
        <taxon>Bacillati</taxon>
        <taxon>Bacillota</taxon>
        <taxon>Bacilli</taxon>
        <taxon>Bacillales</taxon>
        <taxon>Paenibacillaceae</taxon>
        <taxon>Paenibacillus</taxon>
    </lineage>
</organism>
<reference evidence="3 5" key="1">
    <citation type="submission" date="2016-11" db="EMBL/GenBank/DDBJ databases">
        <title>Paenibacillus species isolates.</title>
        <authorList>
            <person name="Beno S.M."/>
        </authorList>
    </citation>
    <scope>NUCLEOTIDE SEQUENCE [LARGE SCALE GENOMIC DNA]</scope>
    <source>
        <strain evidence="3 5">FSL H7-0443</strain>
        <strain evidence="2 4">FSL R5-0923</strain>
    </source>
</reference>
<dbReference type="PROSITE" id="PS51186">
    <property type="entry name" value="GNAT"/>
    <property type="match status" value="1"/>
</dbReference>